<accession>A0A0F9HXN8</accession>
<dbReference type="EMBL" id="LAZR01013876">
    <property type="protein sequence ID" value="KKM19927.1"/>
    <property type="molecule type" value="Genomic_DNA"/>
</dbReference>
<feature type="non-terminal residue" evidence="1">
    <location>
        <position position="101"/>
    </location>
</feature>
<evidence type="ECO:0000313" key="1">
    <source>
        <dbReference type="EMBL" id="KKM19927.1"/>
    </source>
</evidence>
<evidence type="ECO:0000313" key="2">
    <source>
        <dbReference type="EMBL" id="KKM24380.1"/>
    </source>
</evidence>
<dbReference type="AlphaFoldDB" id="A0A0F9HXN8"/>
<organism evidence="1">
    <name type="scientific">marine sediment metagenome</name>
    <dbReference type="NCBI Taxonomy" id="412755"/>
    <lineage>
        <taxon>unclassified sequences</taxon>
        <taxon>metagenomes</taxon>
        <taxon>ecological metagenomes</taxon>
    </lineage>
</organism>
<protein>
    <submittedName>
        <fullName evidence="1">Uncharacterized protein</fullName>
    </submittedName>
</protein>
<dbReference type="EMBL" id="LAZR01012936">
    <property type="protein sequence ID" value="KKM24380.1"/>
    <property type="molecule type" value="Genomic_DNA"/>
</dbReference>
<reference evidence="1" key="1">
    <citation type="journal article" date="2015" name="Nature">
        <title>Complex archaea that bridge the gap between prokaryotes and eukaryotes.</title>
        <authorList>
            <person name="Spang A."/>
            <person name="Saw J.H."/>
            <person name="Jorgensen S.L."/>
            <person name="Zaremba-Niedzwiedzka K."/>
            <person name="Martijn J."/>
            <person name="Lind A.E."/>
            <person name="van Eijk R."/>
            <person name="Schleper C."/>
            <person name="Guy L."/>
            <person name="Ettema T.J."/>
        </authorList>
    </citation>
    <scope>NUCLEOTIDE SEQUENCE</scope>
</reference>
<comment type="caution">
    <text evidence="1">The sequence shown here is derived from an EMBL/GenBank/DDBJ whole genome shotgun (WGS) entry which is preliminary data.</text>
</comment>
<name>A0A0F9HXN8_9ZZZZ</name>
<sequence length="101" mass="12117">MINCTTEKEIITKHVPSQARVYEIVEEERKKDERNIIKGPTARSNTLELRDKIIHFIVWYDLEKIWKYVNGCFGSGKIDFSEIDKEFEMMKKMAHFRKSLY</sequence>
<proteinExistence type="predicted"/>
<gene>
    <name evidence="2" type="ORF">LCGC14_1605650</name>
    <name evidence="1" type="ORF">LCGC14_1650640</name>
</gene>